<dbReference type="PROSITE" id="PS51704">
    <property type="entry name" value="GP_PDE"/>
    <property type="match status" value="1"/>
</dbReference>
<proteinExistence type="predicted"/>
<dbReference type="GO" id="GO:0008081">
    <property type="term" value="F:phosphoric diester hydrolase activity"/>
    <property type="evidence" value="ECO:0007669"/>
    <property type="project" value="InterPro"/>
</dbReference>
<evidence type="ECO:0000259" key="2">
    <source>
        <dbReference type="PROSITE" id="PS51704"/>
    </source>
</evidence>
<evidence type="ECO:0000256" key="1">
    <source>
        <dbReference type="SAM" id="MobiDB-lite"/>
    </source>
</evidence>
<dbReference type="SUPFAM" id="SSF51695">
    <property type="entry name" value="PLC-like phosphodiesterases"/>
    <property type="match status" value="1"/>
</dbReference>
<dbReference type="AlphaFoldDB" id="A0A8J3FCI7"/>
<dbReference type="PANTHER" id="PTHR46211:SF14">
    <property type="entry name" value="GLYCEROPHOSPHODIESTER PHOSPHODIESTERASE"/>
    <property type="match status" value="1"/>
</dbReference>
<feature type="domain" description="GP-PDE" evidence="2">
    <location>
        <begin position="4"/>
        <end position="240"/>
    </location>
</feature>
<name>A0A8J3FCI7_9BACI</name>
<gene>
    <name evidence="3" type="primary">glpQ</name>
    <name evidence="3" type="ORF">GCM10007043_13210</name>
</gene>
<dbReference type="InterPro" id="IPR030395">
    <property type="entry name" value="GP_PDE_dom"/>
</dbReference>
<dbReference type="GO" id="GO:0006629">
    <property type="term" value="P:lipid metabolic process"/>
    <property type="evidence" value="ECO:0007669"/>
    <property type="project" value="InterPro"/>
</dbReference>
<reference evidence="3" key="1">
    <citation type="journal article" date="2014" name="Int. J. Syst. Evol. Microbiol.">
        <title>Complete genome sequence of Corynebacterium casei LMG S-19264T (=DSM 44701T), isolated from a smear-ripened cheese.</title>
        <authorList>
            <consortium name="US DOE Joint Genome Institute (JGI-PGF)"/>
            <person name="Walter F."/>
            <person name="Albersmeier A."/>
            <person name="Kalinowski J."/>
            <person name="Ruckert C."/>
        </authorList>
    </citation>
    <scope>NUCLEOTIDE SEQUENCE</scope>
    <source>
        <strain evidence="3">JCM 14719</strain>
    </source>
</reference>
<accession>A0A8J3FCI7</accession>
<dbReference type="RefSeq" id="WP_054672385.1">
    <property type="nucleotide sequence ID" value="NZ_BMOF01000023.1"/>
</dbReference>
<evidence type="ECO:0000313" key="3">
    <source>
        <dbReference type="EMBL" id="GGK00525.1"/>
    </source>
</evidence>
<reference evidence="3" key="2">
    <citation type="submission" date="2020-09" db="EMBL/GenBank/DDBJ databases">
        <authorList>
            <person name="Sun Q."/>
            <person name="Ohkuma M."/>
        </authorList>
    </citation>
    <scope>NUCLEOTIDE SEQUENCE</scope>
    <source>
        <strain evidence="3">JCM 14719</strain>
    </source>
</reference>
<evidence type="ECO:0000313" key="4">
    <source>
        <dbReference type="Proteomes" id="UP000637720"/>
    </source>
</evidence>
<dbReference type="InterPro" id="IPR017946">
    <property type="entry name" value="PLC-like_Pdiesterase_TIM-brl"/>
</dbReference>
<dbReference type="Proteomes" id="UP000637720">
    <property type="component" value="Unassembled WGS sequence"/>
</dbReference>
<dbReference type="Gene3D" id="3.20.20.190">
    <property type="entry name" value="Phosphatidylinositol (PI) phosphodiesterase"/>
    <property type="match status" value="1"/>
</dbReference>
<feature type="compositionally biased region" description="Basic residues" evidence="1">
    <location>
        <begin position="252"/>
        <end position="266"/>
    </location>
</feature>
<keyword evidence="4" id="KW-1185">Reference proteome</keyword>
<dbReference type="PANTHER" id="PTHR46211">
    <property type="entry name" value="GLYCEROPHOSPHORYL DIESTER PHOSPHODIESTERASE"/>
    <property type="match status" value="1"/>
</dbReference>
<dbReference type="Pfam" id="PF03009">
    <property type="entry name" value="GDPD"/>
    <property type="match status" value="1"/>
</dbReference>
<dbReference type="EMBL" id="BMOF01000023">
    <property type="protein sequence ID" value="GGK00525.1"/>
    <property type="molecule type" value="Genomic_DNA"/>
</dbReference>
<feature type="region of interest" description="Disordered" evidence="1">
    <location>
        <begin position="251"/>
        <end position="279"/>
    </location>
</feature>
<comment type="caution">
    <text evidence="3">The sequence shown here is derived from an EMBL/GenBank/DDBJ whole genome shotgun (WGS) entry which is preliminary data.</text>
</comment>
<organism evidence="3 4">
    <name type="scientific">Calditerricola satsumensis</name>
    <dbReference type="NCBI Taxonomy" id="373054"/>
    <lineage>
        <taxon>Bacteria</taxon>
        <taxon>Bacillati</taxon>
        <taxon>Bacillota</taxon>
        <taxon>Bacilli</taxon>
        <taxon>Bacillales</taxon>
        <taxon>Bacillaceae</taxon>
        <taxon>Calditerricola</taxon>
    </lineage>
</organism>
<sequence>MPPFLLYAHRGASRHAPENTLAAFRRAIADGANGLELDVQLSKDGVPIVLHDEWLGRTVSGRGWVRDHTWDELARLDAGAWFSPAYSGEPIPTLEDVCRLVADTDLVLNVELKTQLVPQPGIEERVTALLRRYALLPRTVISSFSIATLQTVRRIAPDATIAVLYWGELHRPWRLAAALGAPYLHPPEAAVTPRYVKEAHRCGLRVVPYTVNNPAVAKRLVAWGVDGLITDDPGRIRRAIGPLRKANAAATRRARNRLLRKRRRKSDNRPPTETPPATS</sequence>
<protein>
    <submittedName>
        <fullName evidence="3">Glycerophosphoryl diester phosphodiesterase</fullName>
    </submittedName>
</protein>
<dbReference type="CDD" id="cd08563">
    <property type="entry name" value="GDPD_TtGDE_like"/>
    <property type="match status" value="1"/>
</dbReference>
<dbReference type="PROSITE" id="PS50007">
    <property type="entry name" value="PIPLC_X_DOMAIN"/>
    <property type="match status" value="1"/>
</dbReference>